<dbReference type="PANTHER" id="PTHR46710:SF1">
    <property type="entry name" value="ARM REPEAT PROTEIN INTERACTING WITH ABF2"/>
    <property type="match status" value="1"/>
</dbReference>
<gene>
    <name evidence="3" type="ORF">CTI12_AA630690</name>
</gene>
<dbReference type="InterPro" id="IPR011333">
    <property type="entry name" value="SKP1/BTB/POZ_sf"/>
</dbReference>
<dbReference type="InterPro" id="IPR044282">
    <property type="entry name" value="ABAP1/ARIA"/>
</dbReference>
<dbReference type="OrthoDB" id="6359816at2759"/>
<proteinExistence type="predicted"/>
<dbReference type="PROSITE" id="PS50097">
    <property type="entry name" value="BTB"/>
    <property type="match status" value="1"/>
</dbReference>
<evidence type="ECO:0000313" key="3">
    <source>
        <dbReference type="EMBL" id="PWA15467.1"/>
    </source>
</evidence>
<dbReference type="AlphaFoldDB" id="A0A2U1K8X0"/>
<feature type="domain" description="BTB" evidence="2">
    <location>
        <begin position="25"/>
        <end position="92"/>
    </location>
</feature>
<evidence type="ECO:0000313" key="4">
    <source>
        <dbReference type="Proteomes" id="UP000245207"/>
    </source>
</evidence>
<dbReference type="STRING" id="35608.A0A2U1K8X0"/>
<keyword evidence="4" id="KW-1185">Reference proteome</keyword>
<accession>A0A2U1K8X0</accession>
<dbReference type="PANTHER" id="PTHR46710">
    <property type="entry name" value="ARM REPEAT PROTEIN INTERACTING WITH ABF2"/>
    <property type="match status" value="1"/>
</dbReference>
<dbReference type="Proteomes" id="UP000245207">
    <property type="component" value="Unassembled WGS sequence"/>
</dbReference>
<dbReference type="Pfam" id="PF00651">
    <property type="entry name" value="BTB"/>
    <property type="match status" value="1"/>
</dbReference>
<comment type="caution">
    <text evidence="3">The sequence shown here is derived from an EMBL/GenBank/DDBJ whole genome shotgun (WGS) entry which is preliminary data.</text>
</comment>
<organism evidence="3 4">
    <name type="scientific">Artemisia annua</name>
    <name type="common">Sweet wormwood</name>
    <dbReference type="NCBI Taxonomy" id="35608"/>
    <lineage>
        <taxon>Eukaryota</taxon>
        <taxon>Viridiplantae</taxon>
        <taxon>Streptophyta</taxon>
        <taxon>Embryophyta</taxon>
        <taxon>Tracheophyta</taxon>
        <taxon>Spermatophyta</taxon>
        <taxon>Magnoliopsida</taxon>
        <taxon>eudicotyledons</taxon>
        <taxon>Gunneridae</taxon>
        <taxon>Pentapetalae</taxon>
        <taxon>asterids</taxon>
        <taxon>campanulids</taxon>
        <taxon>Asterales</taxon>
        <taxon>Asteraceae</taxon>
        <taxon>Asteroideae</taxon>
        <taxon>Anthemideae</taxon>
        <taxon>Artemisiinae</taxon>
        <taxon>Artemisia</taxon>
    </lineage>
</organism>
<evidence type="ECO:0000259" key="2">
    <source>
        <dbReference type="PROSITE" id="PS50097"/>
    </source>
</evidence>
<dbReference type="Gene3D" id="3.30.710.10">
    <property type="entry name" value="Potassium Channel Kv1.1, Chain A"/>
    <property type="match status" value="1"/>
</dbReference>
<evidence type="ECO:0000256" key="1">
    <source>
        <dbReference type="ARBA" id="ARBA00004906"/>
    </source>
</evidence>
<dbReference type="InterPro" id="IPR000210">
    <property type="entry name" value="BTB/POZ_dom"/>
</dbReference>
<protein>
    <recommendedName>
        <fullName evidence="2">BTB domain-containing protein</fullName>
    </recommendedName>
</protein>
<name>A0A2U1K8X0_ARTAN</name>
<dbReference type="EMBL" id="PKPP01033067">
    <property type="protein sequence ID" value="PWA15467.1"/>
    <property type="molecule type" value="Genomic_DNA"/>
</dbReference>
<comment type="pathway">
    <text evidence="1">Protein modification; protein ubiquitination.</text>
</comment>
<dbReference type="SMART" id="SM00225">
    <property type="entry name" value="BTB"/>
    <property type="match status" value="1"/>
</dbReference>
<sequence>MHIVPLNGKCMVYLGEEYVNNPLISDVTFIIEGKRFYAHRIGLLASSDAFRAMFDGGYKERDAKVVQIPNIRWETFELMMRFIYTGSVEVNMGIAQDLLKAADQYLLDGLKRLCEYTMARVCQFCPPDFAGDKELLYDYTYQANGSQLTGVVYFRPIFSIRLTREDVQKGISCNRRDTVSSYAELN</sequence>
<dbReference type="SUPFAM" id="SSF54695">
    <property type="entry name" value="POZ domain"/>
    <property type="match status" value="1"/>
</dbReference>
<reference evidence="3 4" key="1">
    <citation type="journal article" date="2018" name="Mol. Plant">
        <title>The genome of Artemisia annua provides insight into the evolution of Asteraceae family and artemisinin biosynthesis.</title>
        <authorList>
            <person name="Shen Q."/>
            <person name="Zhang L."/>
            <person name="Liao Z."/>
            <person name="Wang S."/>
            <person name="Yan T."/>
            <person name="Shi P."/>
            <person name="Liu M."/>
            <person name="Fu X."/>
            <person name="Pan Q."/>
            <person name="Wang Y."/>
            <person name="Lv Z."/>
            <person name="Lu X."/>
            <person name="Zhang F."/>
            <person name="Jiang W."/>
            <person name="Ma Y."/>
            <person name="Chen M."/>
            <person name="Hao X."/>
            <person name="Li L."/>
            <person name="Tang Y."/>
            <person name="Lv G."/>
            <person name="Zhou Y."/>
            <person name="Sun X."/>
            <person name="Brodelius P.E."/>
            <person name="Rose J.K.C."/>
            <person name="Tang K."/>
        </authorList>
    </citation>
    <scope>NUCLEOTIDE SEQUENCE [LARGE SCALE GENOMIC DNA]</scope>
    <source>
        <strain evidence="4">cv. Huhao1</strain>
        <tissue evidence="3">Leaf</tissue>
    </source>
</reference>